<accession>A0A9P1V7W3</accession>
<dbReference type="InterPro" id="IPR006441">
    <property type="entry name" value="Phage_P2_GpN"/>
</dbReference>
<gene>
    <name evidence="2" type="primary">gpN_2</name>
    <name evidence="2" type="ORF">ERS137939_02654</name>
</gene>
<name>A0A9P1V7W3_YEREN</name>
<sequence length="348" mass="39173">MRNETRDKWDEYLSAQAKLNSLPLERVSKQFTIVPSVAQTLEDKIQQSSDFLKRININLVPEQEGQRIGIGVSGPIASRNTSTTVRREPNSPETIEDNGTYRCEQTNSDTYISYARLDAWAGKRDFKTRVTNQIITRRALDRIMIGFNGTSVAAKSDITANPLLQDVNIGWLKKYRLFAPQRVMSNVMVSTRDEDNKLITKGQYGNLDALAFDAVNSLIDPWYQDDTGLIVICGRKLLADKYFPVLNTVSGSNPHTEALAGQMLVSQKQIGGMQTYRAPFFPADALFITTFDNLAIYVQEGTHRRTLKEEPEFNRVTTYESDNEAYCVEDYGFGCLIEGIKAGEPIEP</sequence>
<proteinExistence type="predicted"/>
<evidence type="ECO:0000313" key="3">
    <source>
        <dbReference type="Proteomes" id="UP000041356"/>
    </source>
</evidence>
<reference evidence="2 3" key="1">
    <citation type="submission" date="2015-03" db="EMBL/GenBank/DDBJ databases">
        <authorList>
            <consortium name="Pathogen Informatics"/>
            <person name="Murphy D."/>
        </authorList>
    </citation>
    <scope>NUCLEOTIDE SEQUENCE [LARGE SCALE GENOMIC DNA]</scope>
    <source>
        <strain evidence="2 3">IP27818</strain>
    </source>
</reference>
<dbReference type="AlphaFoldDB" id="A0A9P1V7W3"/>
<organism evidence="2 3">
    <name type="scientific">Yersinia enterocolitica</name>
    <dbReference type="NCBI Taxonomy" id="630"/>
    <lineage>
        <taxon>Bacteria</taxon>
        <taxon>Pseudomonadati</taxon>
        <taxon>Pseudomonadota</taxon>
        <taxon>Gammaproteobacteria</taxon>
        <taxon>Enterobacterales</taxon>
        <taxon>Yersiniaceae</taxon>
        <taxon>Yersinia</taxon>
    </lineage>
</organism>
<evidence type="ECO:0000256" key="1">
    <source>
        <dbReference type="SAM" id="MobiDB-lite"/>
    </source>
</evidence>
<dbReference type="EMBL" id="CPZF01000006">
    <property type="protein sequence ID" value="CNF87927.1"/>
    <property type="molecule type" value="Genomic_DNA"/>
</dbReference>
<comment type="caution">
    <text evidence="2">The sequence shown here is derived from an EMBL/GenBank/DDBJ whole genome shotgun (WGS) entry which is preliminary data.</text>
</comment>
<dbReference type="Pfam" id="PF05125">
    <property type="entry name" value="Phage_cap_P2"/>
    <property type="match status" value="1"/>
</dbReference>
<dbReference type="Proteomes" id="UP000041356">
    <property type="component" value="Unassembled WGS sequence"/>
</dbReference>
<protein>
    <submittedName>
        <fullName evidence="2">Major phage capsid protein</fullName>
    </submittedName>
</protein>
<feature type="region of interest" description="Disordered" evidence="1">
    <location>
        <begin position="70"/>
        <end position="93"/>
    </location>
</feature>
<evidence type="ECO:0000313" key="2">
    <source>
        <dbReference type="EMBL" id="CNF87927.1"/>
    </source>
</evidence>
<dbReference type="RefSeq" id="WP_050131316.1">
    <property type="nucleotide sequence ID" value="NZ_CPZF01000006.1"/>
</dbReference>
<dbReference type="NCBIfam" id="TIGR01551">
    <property type="entry name" value="major_capsid_P2"/>
    <property type="match status" value="1"/>
</dbReference>